<evidence type="ECO:0000256" key="9">
    <source>
        <dbReference type="SAM" id="Phobius"/>
    </source>
</evidence>
<evidence type="ECO:0000256" key="3">
    <source>
        <dbReference type="ARBA" id="ARBA00022449"/>
    </source>
</evidence>
<feature type="transmembrane region" description="Helical" evidence="9">
    <location>
        <begin position="7"/>
        <end position="26"/>
    </location>
</feature>
<evidence type="ECO:0000256" key="8">
    <source>
        <dbReference type="ARBA" id="ARBA00038435"/>
    </source>
</evidence>
<proteinExistence type="inferred from homology"/>
<keyword evidence="7 9" id="KW-0472">Membrane</keyword>
<feature type="domain" description="Na+/H+ antiporter NhaC-like C-terminal" evidence="10">
    <location>
        <begin position="157"/>
        <end position="451"/>
    </location>
</feature>
<evidence type="ECO:0000256" key="2">
    <source>
        <dbReference type="ARBA" id="ARBA00022448"/>
    </source>
</evidence>
<accession>A0A8J7W1R3</accession>
<keyword evidence="12" id="KW-1185">Reference proteome</keyword>
<dbReference type="PANTHER" id="PTHR33451:SF3">
    <property type="entry name" value="MALATE-2H(+)_NA(+)-LACTATE ANTIPORTER"/>
    <property type="match status" value="1"/>
</dbReference>
<dbReference type="GO" id="GO:0015297">
    <property type="term" value="F:antiporter activity"/>
    <property type="evidence" value="ECO:0007669"/>
    <property type="project" value="UniProtKB-KW"/>
</dbReference>
<feature type="transmembrane region" description="Helical" evidence="9">
    <location>
        <begin position="258"/>
        <end position="276"/>
    </location>
</feature>
<comment type="subcellular location">
    <subcellularLocation>
        <location evidence="1">Cell membrane</location>
        <topology evidence="1">Multi-pass membrane protein</topology>
    </subcellularLocation>
</comment>
<keyword evidence="4" id="KW-1003">Cell membrane</keyword>
<reference evidence="11" key="1">
    <citation type="submission" date="2021-04" db="EMBL/GenBank/DDBJ databases">
        <title>Sinoanaerobacter chloroacetimidivorans sp. nov., an obligate anaerobic bacterium isolated from anaerobic sludge.</title>
        <authorList>
            <person name="Bao Y."/>
        </authorList>
    </citation>
    <scope>NUCLEOTIDE SEQUENCE</scope>
    <source>
        <strain evidence="11">BAD-6</strain>
    </source>
</reference>
<evidence type="ECO:0000256" key="6">
    <source>
        <dbReference type="ARBA" id="ARBA00022989"/>
    </source>
</evidence>
<dbReference type="Proteomes" id="UP000675664">
    <property type="component" value="Unassembled WGS sequence"/>
</dbReference>
<evidence type="ECO:0000256" key="5">
    <source>
        <dbReference type="ARBA" id="ARBA00022692"/>
    </source>
</evidence>
<dbReference type="NCBIfam" id="TIGR00931">
    <property type="entry name" value="antiport_nhaC"/>
    <property type="match status" value="1"/>
</dbReference>
<keyword evidence="6 9" id="KW-1133">Transmembrane helix</keyword>
<feature type="transmembrane region" description="Helical" evidence="9">
    <location>
        <begin position="311"/>
        <end position="330"/>
    </location>
</feature>
<dbReference type="RefSeq" id="WP_227018929.1">
    <property type="nucleotide sequence ID" value="NZ_JAGSND010000008.1"/>
</dbReference>
<keyword evidence="3" id="KW-0050">Antiport</keyword>
<feature type="transmembrane region" description="Helical" evidence="9">
    <location>
        <begin position="351"/>
        <end position="373"/>
    </location>
</feature>
<name>A0A8J7W1R3_9FIRM</name>
<keyword evidence="5 9" id="KW-0812">Transmembrane</keyword>
<evidence type="ECO:0000259" key="10">
    <source>
        <dbReference type="Pfam" id="PF03553"/>
    </source>
</evidence>
<feature type="transmembrane region" description="Helical" evidence="9">
    <location>
        <begin position="101"/>
        <end position="122"/>
    </location>
</feature>
<dbReference type="GO" id="GO:0005886">
    <property type="term" value="C:plasma membrane"/>
    <property type="evidence" value="ECO:0007669"/>
    <property type="project" value="UniProtKB-SubCell"/>
</dbReference>
<evidence type="ECO:0000313" key="11">
    <source>
        <dbReference type="EMBL" id="MBR0598806.1"/>
    </source>
</evidence>
<sequence>MGKRIPMWQILLVFVVLIGGLMFTILKVGGYVHIPLLAGGAFAAVIAIANGFKWSYLEKGIIKNIGNAMQALLILLTVGMLIGSWIAGGIVPSMIYYGLMILSPGIFLIATCLICCIVSLATGSSWTTAGTVGIALIGIGSGLGISLGMTAGAIISGAYFGDKMSPLSDTTNLAPAMAGTVLFEHIKHMVYTVTPSLIIALILFGIMGFNHSKNNADLSSVTELMNGLSDNFYISPVLLIPALLIILMVVFKVPALPGLFAGVILGILCAVIFQGGDWASLAGIGLYEGYVSESGIEFIDSLLSRGGLSSMFYSVSLVICAMVLAGVLDASDILKIVCEHLLKVAKNTGSLVLVVIITCIGCNILAADQYIAIVLPGRMYKEVFEDRRLKRKNLSRILEDSGTMTSALVPWSTCGTFMSSTLGVATVAYLPYCFLNLMNPLVSLFYGFTGITMEKMSEEEYQAILRQREADAAAEAKLIA</sequence>
<feature type="transmembrane region" description="Helical" evidence="9">
    <location>
        <begin position="429"/>
        <end position="448"/>
    </location>
</feature>
<dbReference type="PANTHER" id="PTHR33451">
    <property type="entry name" value="MALATE-2H(+)/NA(+)-LACTATE ANTIPORTER"/>
    <property type="match status" value="1"/>
</dbReference>
<dbReference type="InterPro" id="IPR018461">
    <property type="entry name" value="Na/H_Antiport_NhaC-like_C"/>
</dbReference>
<comment type="similarity">
    <text evidence="8">Belongs to the NhaC Na(+)/H(+) (TC 2.A.35) antiporter family.</text>
</comment>
<feature type="transmembrane region" description="Helical" evidence="9">
    <location>
        <begin position="32"/>
        <end position="52"/>
    </location>
</feature>
<evidence type="ECO:0000313" key="12">
    <source>
        <dbReference type="Proteomes" id="UP000675664"/>
    </source>
</evidence>
<reference evidence="11" key="2">
    <citation type="submission" date="2021-04" db="EMBL/GenBank/DDBJ databases">
        <authorList>
            <person name="Liu J."/>
        </authorList>
    </citation>
    <scope>NUCLEOTIDE SEQUENCE</scope>
    <source>
        <strain evidence="11">BAD-6</strain>
    </source>
</reference>
<dbReference type="InterPro" id="IPR004770">
    <property type="entry name" value="Na/H_antiport_NhaC"/>
</dbReference>
<feature type="transmembrane region" description="Helical" evidence="9">
    <location>
        <begin position="134"/>
        <end position="160"/>
    </location>
</feature>
<feature type="transmembrane region" description="Helical" evidence="9">
    <location>
        <begin position="72"/>
        <end position="95"/>
    </location>
</feature>
<feature type="transmembrane region" description="Helical" evidence="9">
    <location>
        <begin position="166"/>
        <end position="183"/>
    </location>
</feature>
<dbReference type="InterPro" id="IPR052180">
    <property type="entry name" value="NhaC_Na-H+_Antiporter"/>
</dbReference>
<dbReference type="AlphaFoldDB" id="A0A8J7W1R3"/>
<keyword evidence="2" id="KW-0813">Transport</keyword>
<feature type="transmembrane region" description="Helical" evidence="9">
    <location>
        <begin position="232"/>
        <end position="251"/>
    </location>
</feature>
<comment type="caution">
    <text evidence="11">The sequence shown here is derived from an EMBL/GenBank/DDBJ whole genome shotgun (WGS) entry which is preliminary data.</text>
</comment>
<dbReference type="EMBL" id="JAGSND010000008">
    <property type="protein sequence ID" value="MBR0598806.1"/>
    <property type="molecule type" value="Genomic_DNA"/>
</dbReference>
<protein>
    <submittedName>
        <fullName evidence="11">Na+/H+ antiporter NhaC</fullName>
    </submittedName>
</protein>
<organism evidence="11 12">
    <name type="scientific">Sinanaerobacter chloroacetimidivorans</name>
    <dbReference type="NCBI Taxonomy" id="2818044"/>
    <lineage>
        <taxon>Bacteria</taxon>
        <taxon>Bacillati</taxon>
        <taxon>Bacillota</taxon>
        <taxon>Clostridia</taxon>
        <taxon>Peptostreptococcales</taxon>
        <taxon>Anaerovoracaceae</taxon>
        <taxon>Sinanaerobacter</taxon>
    </lineage>
</organism>
<gene>
    <name evidence="11" type="primary">nhaC</name>
    <name evidence="11" type="ORF">KCX82_13025</name>
</gene>
<evidence type="ECO:0000256" key="4">
    <source>
        <dbReference type="ARBA" id="ARBA00022475"/>
    </source>
</evidence>
<evidence type="ECO:0000256" key="7">
    <source>
        <dbReference type="ARBA" id="ARBA00023136"/>
    </source>
</evidence>
<evidence type="ECO:0000256" key="1">
    <source>
        <dbReference type="ARBA" id="ARBA00004651"/>
    </source>
</evidence>
<dbReference type="Pfam" id="PF03553">
    <property type="entry name" value="Na_H_antiporter"/>
    <property type="match status" value="1"/>
</dbReference>
<feature type="transmembrane region" description="Helical" evidence="9">
    <location>
        <begin position="190"/>
        <end position="212"/>
    </location>
</feature>